<evidence type="ECO:0000256" key="11">
    <source>
        <dbReference type="ARBA" id="ARBA00030412"/>
    </source>
</evidence>
<keyword evidence="9" id="KW-0408">Iron</keyword>
<dbReference type="GO" id="GO:0005739">
    <property type="term" value="C:mitochondrion"/>
    <property type="evidence" value="ECO:0007669"/>
    <property type="project" value="TreeGrafter"/>
</dbReference>
<comment type="cofactor">
    <cofactor evidence="2">
        <name>[4Fe-4S] cluster</name>
        <dbReference type="ChEBI" id="CHEBI:49883"/>
    </cofactor>
</comment>
<dbReference type="GO" id="GO:0036297">
    <property type="term" value="P:interstrand cross-link repair"/>
    <property type="evidence" value="ECO:0007669"/>
    <property type="project" value="TreeGrafter"/>
</dbReference>
<dbReference type="GO" id="GO:0051539">
    <property type="term" value="F:4 iron, 4 sulfur cluster binding"/>
    <property type="evidence" value="ECO:0007669"/>
    <property type="project" value="UniProtKB-KW"/>
</dbReference>
<keyword evidence="8 13" id="KW-0269">Exonuclease</keyword>
<keyword evidence="6" id="KW-0004">4Fe-4S</keyword>
<keyword evidence="7" id="KW-0540">Nuclease</keyword>
<feature type="region of interest" description="Disordered" evidence="12">
    <location>
        <begin position="153"/>
        <end position="192"/>
    </location>
</feature>
<evidence type="ECO:0000256" key="5">
    <source>
        <dbReference type="ARBA" id="ARBA00013561"/>
    </source>
</evidence>
<accession>H8WVX2</accession>
<feature type="compositionally biased region" description="Basic residues" evidence="12">
    <location>
        <begin position="153"/>
        <end position="172"/>
    </location>
</feature>
<comment type="cofactor">
    <cofactor evidence="1">
        <name>Mg(2+)</name>
        <dbReference type="ChEBI" id="CHEBI:18420"/>
    </cofactor>
</comment>
<dbReference type="KEGG" id="cot:CORT_0A02050"/>
<keyword evidence="10" id="KW-0411">Iron-sulfur</keyword>
<dbReference type="GO" id="GO:0005634">
    <property type="term" value="C:nucleus"/>
    <property type="evidence" value="ECO:0007669"/>
    <property type="project" value="TreeGrafter"/>
</dbReference>
<evidence type="ECO:0000313" key="14">
    <source>
        <dbReference type="Proteomes" id="UP000005018"/>
    </source>
</evidence>
<evidence type="ECO:0000256" key="3">
    <source>
        <dbReference type="ARBA" id="ARBA00009797"/>
    </source>
</evidence>
<keyword evidence="6" id="KW-0479">Metal-binding</keyword>
<dbReference type="HOGENOM" id="CLU_019985_0_0_1"/>
<dbReference type="PANTHER" id="PTHR14464:SF4">
    <property type="entry name" value="EXONUCLEASE V"/>
    <property type="match status" value="1"/>
</dbReference>
<evidence type="ECO:0000256" key="9">
    <source>
        <dbReference type="ARBA" id="ARBA00023004"/>
    </source>
</evidence>
<evidence type="ECO:0000256" key="12">
    <source>
        <dbReference type="SAM" id="MobiDB-lite"/>
    </source>
</evidence>
<evidence type="ECO:0000256" key="2">
    <source>
        <dbReference type="ARBA" id="ARBA00001966"/>
    </source>
</evidence>
<dbReference type="Proteomes" id="UP000005018">
    <property type="component" value="Chromosome 1"/>
</dbReference>
<sequence>MINRPIYRQLFYNGFNRLRIAYTGQLISYRFISRSNVRVSRKLQQLEFDQEKTTTERMQVEIDGVDDAVGLLLYQGKRLNNDQSAEIQGGACVLHKRGYDDDLFKIEKQKPKFTHGQIRDFEAHLNNKEEEVYAQAIIRQVEQSAATATAIKARAKTTKKRSTKSTKTKKSVVKAATISSPSPPPSPQTASKDEFLFNKNESLRNIYNNWNLTHSENLPIVSPLSSNDTPFNFYTKHNADPSIIKAARLAATKLLVNNWCQMREYYKVYAGSPRSPPTKAMEQGTLHHAILEEETHPSIDIMDMLMFVSEKAYSLKRELKAKAGLLNEGQENRSQKNSLIINLDVEKAVKAIEEMLTISEEEKLANDWSHKVIARLFALLTNSQAREIPIHGYIDSNKLKFIESQDGVETLDNSVLVSAIVDLFKFGNHKDPTDLTFVTEMQNMMDFEFGKDQAGLKPVIDLTKFIPETQKILTEYNRDGNLSLVISDVKTRSEDSLPPQQSVLNGARNQTFLYRKLFNGLTKNPQFTYRGLLENGVKRKLDIDKPLSPIMVLQMLRLNPHLFYNDFVKLSNGEPIGFEPFDEDVKLNKLTESISVLEIERYTMDKSVPPHHDDFRFDLLFQNADEFSFTSPSNKSYLGELEQMESQSNQPFPYSRYMKPLLKTWQTPPTLRYLAARSAQFFHLFNNFTNDATTVEYHNAKTHEIFEICQYQYKEQEIQLELNSAFGFWFGKMLPKFADSKTKCRFCEFKSKCIVGRGEADDLIYKRKMVGPKLREFIGKIV</sequence>
<dbReference type="AlphaFoldDB" id="H8WVX2"/>
<evidence type="ECO:0000256" key="8">
    <source>
        <dbReference type="ARBA" id="ARBA00022839"/>
    </source>
</evidence>
<comment type="subunit">
    <text evidence="4">Monomer.</text>
</comment>
<dbReference type="InterPro" id="IPR019190">
    <property type="entry name" value="EXOV"/>
</dbReference>
<keyword evidence="8 13" id="KW-0378">Hydrolase</keyword>
<protein>
    <recommendedName>
        <fullName evidence="5">Exonuclease V, mitochondrial</fullName>
    </recommendedName>
    <alternativeName>
        <fullName evidence="11">Defects in morphology protein 1</fullName>
    </alternativeName>
</protein>
<dbReference type="PANTHER" id="PTHR14464">
    <property type="entry name" value="EXONUCLEASE V"/>
    <property type="match status" value="1"/>
</dbReference>
<evidence type="ECO:0000256" key="4">
    <source>
        <dbReference type="ARBA" id="ARBA00011245"/>
    </source>
</evidence>
<evidence type="ECO:0000256" key="7">
    <source>
        <dbReference type="ARBA" id="ARBA00022722"/>
    </source>
</evidence>
<gene>
    <name evidence="13" type="ORF">CORT_0A02050</name>
</gene>
<keyword evidence="14" id="KW-1185">Reference proteome</keyword>
<dbReference type="GeneID" id="14536760"/>
<evidence type="ECO:0000256" key="10">
    <source>
        <dbReference type="ARBA" id="ARBA00023014"/>
    </source>
</evidence>
<organism evidence="13 14">
    <name type="scientific">Candida orthopsilosis (strain 90-125)</name>
    <name type="common">Yeast</name>
    <dbReference type="NCBI Taxonomy" id="1136231"/>
    <lineage>
        <taxon>Eukaryota</taxon>
        <taxon>Fungi</taxon>
        <taxon>Dikarya</taxon>
        <taxon>Ascomycota</taxon>
        <taxon>Saccharomycotina</taxon>
        <taxon>Pichiomycetes</taxon>
        <taxon>Debaryomycetaceae</taxon>
        <taxon>Candida/Lodderomyces clade</taxon>
        <taxon>Candida</taxon>
    </lineage>
</organism>
<dbReference type="GO" id="GO:0045145">
    <property type="term" value="F:single-stranded DNA 5'-3' DNA exonuclease activity"/>
    <property type="evidence" value="ECO:0007669"/>
    <property type="project" value="InterPro"/>
</dbReference>
<evidence type="ECO:0000313" key="13">
    <source>
        <dbReference type="EMBL" id="CCG20596.1"/>
    </source>
</evidence>
<dbReference type="OrthoDB" id="354769at2759"/>
<name>H8WVX2_CANO9</name>
<reference evidence="13 14" key="1">
    <citation type="journal article" date="2012" name="PLoS ONE">
        <title>Sequence and analysis of the genome of the pathogenic yeast Candida orthopsilosis.</title>
        <authorList>
            <person name="Riccombeni A."/>
            <person name="Vidanes G."/>
            <person name="Proux-Wera E."/>
            <person name="Wolfe K.H."/>
            <person name="Butler G."/>
        </authorList>
    </citation>
    <scope>NUCLEOTIDE SEQUENCE [LARGE SCALE GENOMIC DNA]</scope>
    <source>
        <strain evidence="13 14">Co 90-125</strain>
    </source>
</reference>
<dbReference type="RefSeq" id="XP_003866036.1">
    <property type="nucleotide sequence ID" value="XM_003865988.1"/>
</dbReference>
<dbReference type="eggNOG" id="ENOG502QR0P">
    <property type="taxonomic scope" value="Eukaryota"/>
</dbReference>
<evidence type="ECO:0000256" key="6">
    <source>
        <dbReference type="ARBA" id="ARBA00022485"/>
    </source>
</evidence>
<dbReference type="EMBL" id="HE681719">
    <property type="protein sequence ID" value="CCG20596.1"/>
    <property type="molecule type" value="Genomic_DNA"/>
</dbReference>
<comment type="similarity">
    <text evidence="3">Belongs to the EXO5 family.</text>
</comment>
<proteinExistence type="inferred from homology"/>
<evidence type="ECO:0000256" key="1">
    <source>
        <dbReference type="ARBA" id="ARBA00001946"/>
    </source>
</evidence>
<dbReference type="Pfam" id="PF09810">
    <property type="entry name" value="Exo5"/>
    <property type="match status" value="1"/>
</dbReference>